<keyword evidence="9" id="KW-1208">Phospholipid metabolism</keyword>
<keyword evidence="3 10" id="KW-0808">Transferase</keyword>
<evidence type="ECO:0000256" key="11">
    <source>
        <dbReference type="SAM" id="MobiDB-lite"/>
    </source>
</evidence>
<evidence type="ECO:0000256" key="4">
    <source>
        <dbReference type="ARBA" id="ARBA00022692"/>
    </source>
</evidence>
<comment type="similarity">
    <text evidence="10">Belongs to the CDP-alcohol phosphatidyltransferase class-I family.</text>
</comment>
<sequence>MRIPEGVNWAAVRQYLKATRASEYDRLRHQHHYHHQQHQQQQQQQQQTRLAAAAAAACCAPSSDQTVSTLTFLLFPFGSHVDSPGPNNNASSTSGNIIGRRNFFSSILTDSIFQRQPRDSLKSCIPITLLSSERRFFFSGPAVASSSSTTTNDVVLERQQQHCLTRVSLNPPLPPPLGLSNHVLSEGRRLLVSSSRDPTSICSVFFFFLKSQYSTASGPECGQQKQSRDYGNNYGQADANVGPSMQDDGSEVVGVGRDAEGSDCSKGHHHQGGSLHSEHEVSRTESETGWSREDVVNWPNAISVARLLSGPLLAGMILQGFPRAALIGLALAGASDWLDGFVARKLGVNSVLGSYLDPLADKVLVGSIALSMAYAGLLHPALVALVVARDVVLLSGSFIHRAFTLGWQWSGWAEFFKIGAGGAEKVEPLFISKVNTVLQLALIGSALMQPALDVVDTYSIVPILSWSVAATTSLSGIQYGWIYLRRPSPPARVVGGITHFPSEKSFKGKHN</sequence>
<dbReference type="PROSITE" id="PS00379">
    <property type="entry name" value="CDP_ALCOHOL_P_TRANSF"/>
    <property type="match status" value="1"/>
</dbReference>
<dbReference type="PANTHER" id="PTHR14269:SF60">
    <property type="entry name" value="CARDIOLIPIN SYNTHASE (CMP-FORMING)"/>
    <property type="match status" value="1"/>
</dbReference>
<evidence type="ECO:0000256" key="7">
    <source>
        <dbReference type="ARBA" id="ARBA00023136"/>
    </source>
</evidence>
<evidence type="ECO:0000313" key="12">
    <source>
        <dbReference type="EMBL" id="CAK9275829.1"/>
    </source>
</evidence>
<evidence type="ECO:0008006" key="14">
    <source>
        <dbReference type="Google" id="ProtNLM"/>
    </source>
</evidence>
<name>A0ABP0X9S1_9BRYO</name>
<evidence type="ECO:0000256" key="5">
    <source>
        <dbReference type="ARBA" id="ARBA00022989"/>
    </source>
</evidence>
<evidence type="ECO:0000256" key="1">
    <source>
        <dbReference type="ARBA" id="ARBA00004141"/>
    </source>
</evidence>
<dbReference type="InterPro" id="IPR048254">
    <property type="entry name" value="CDP_ALCOHOL_P_TRANSF_CS"/>
</dbReference>
<dbReference type="Gene3D" id="1.20.120.1760">
    <property type="match status" value="1"/>
</dbReference>
<keyword evidence="6" id="KW-0443">Lipid metabolism</keyword>
<keyword evidence="2" id="KW-0444">Lipid biosynthesis</keyword>
<evidence type="ECO:0000256" key="2">
    <source>
        <dbReference type="ARBA" id="ARBA00022516"/>
    </source>
</evidence>
<keyword evidence="8" id="KW-0594">Phospholipid biosynthesis</keyword>
<evidence type="ECO:0000256" key="6">
    <source>
        <dbReference type="ARBA" id="ARBA00023098"/>
    </source>
</evidence>
<evidence type="ECO:0000256" key="8">
    <source>
        <dbReference type="ARBA" id="ARBA00023209"/>
    </source>
</evidence>
<dbReference type="EMBL" id="OZ020102">
    <property type="protein sequence ID" value="CAK9275829.1"/>
    <property type="molecule type" value="Genomic_DNA"/>
</dbReference>
<accession>A0ABP0X9S1</accession>
<feature type="compositionally biased region" description="Basic and acidic residues" evidence="11">
    <location>
        <begin position="257"/>
        <end position="266"/>
    </location>
</feature>
<gene>
    <name evidence="12" type="ORF">CSSPJE1EN1_LOCUS21307</name>
</gene>
<dbReference type="InterPro" id="IPR050324">
    <property type="entry name" value="CDP-alcohol_PTase-I"/>
</dbReference>
<dbReference type="Pfam" id="PF01066">
    <property type="entry name" value="CDP-OH_P_transf"/>
    <property type="match status" value="1"/>
</dbReference>
<proteinExistence type="inferred from homology"/>
<protein>
    <recommendedName>
        <fullName evidence="14">Cardiolipin synthase</fullName>
    </recommendedName>
</protein>
<dbReference type="InterPro" id="IPR043130">
    <property type="entry name" value="CDP-OH_PTrfase_TM_dom"/>
</dbReference>
<reference evidence="12" key="1">
    <citation type="submission" date="2024-02" db="EMBL/GenBank/DDBJ databases">
        <authorList>
            <consortium name="ELIXIR-Norway"/>
            <consortium name="Elixir Norway"/>
        </authorList>
    </citation>
    <scope>NUCLEOTIDE SEQUENCE</scope>
</reference>
<feature type="compositionally biased region" description="Polar residues" evidence="11">
    <location>
        <begin position="218"/>
        <end position="235"/>
    </location>
</feature>
<dbReference type="Proteomes" id="UP001497444">
    <property type="component" value="Chromosome 7"/>
</dbReference>
<keyword evidence="4" id="KW-0812">Transmembrane</keyword>
<keyword evidence="5" id="KW-1133">Transmembrane helix</keyword>
<dbReference type="InterPro" id="IPR000462">
    <property type="entry name" value="CDP-OH_P_trans"/>
</dbReference>
<dbReference type="PANTHER" id="PTHR14269">
    <property type="entry name" value="CDP-DIACYLGLYCEROL--GLYCEROL-3-PHOSPHATE 3-PHOSPHATIDYLTRANSFERASE-RELATED"/>
    <property type="match status" value="1"/>
</dbReference>
<evidence type="ECO:0000313" key="13">
    <source>
        <dbReference type="Proteomes" id="UP001497444"/>
    </source>
</evidence>
<evidence type="ECO:0000256" key="10">
    <source>
        <dbReference type="RuleBase" id="RU003750"/>
    </source>
</evidence>
<comment type="subcellular location">
    <subcellularLocation>
        <location evidence="1">Membrane</location>
        <topology evidence="1">Multi-pass membrane protein</topology>
    </subcellularLocation>
</comment>
<feature type="region of interest" description="Disordered" evidence="11">
    <location>
        <begin position="218"/>
        <end position="290"/>
    </location>
</feature>
<organism evidence="12 13">
    <name type="scientific">Sphagnum jensenii</name>
    <dbReference type="NCBI Taxonomy" id="128206"/>
    <lineage>
        <taxon>Eukaryota</taxon>
        <taxon>Viridiplantae</taxon>
        <taxon>Streptophyta</taxon>
        <taxon>Embryophyta</taxon>
        <taxon>Bryophyta</taxon>
        <taxon>Sphagnophytina</taxon>
        <taxon>Sphagnopsida</taxon>
        <taxon>Sphagnales</taxon>
        <taxon>Sphagnaceae</taxon>
        <taxon>Sphagnum</taxon>
    </lineage>
</organism>
<feature type="compositionally biased region" description="Basic and acidic residues" evidence="11">
    <location>
        <begin position="276"/>
        <end position="290"/>
    </location>
</feature>
<evidence type="ECO:0000256" key="9">
    <source>
        <dbReference type="ARBA" id="ARBA00023264"/>
    </source>
</evidence>
<keyword evidence="7" id="KW-0472">Membrane</keyword>
<keyword evidence="13" id="KW-1185">Reference proteome</keyword>
<evidence type="ECO:0000256" key="3">
    <source>
        <dbReference type="ARBA" id="ARBA00022679"/>
    </source>
</evidence>